<dbReference type="RefSeq" id="WP_145639827.1">
    <property type="nucleotide sequence ID" value="NZ_VIWP01000005.1"/>
</dbReference>
<dbReference type="SUPFAM" id="SSF58104">
    <property type="entry name" value="Methyl-accepting chemotaxis protein (MCP) signaling domain"/>
    <property type="match status" value="1"/>
</dbReference>
<dbReference type="Pfam" id="PF11563">
    <property type="entry name" value="Protoglobin"/>
    <property type="match status" value="1"/>
</dbReference>
<dbReference type="InterPro" id="IPR044398">
    <property type="entry name" value="Globin-sensor_dom"/>
</dbReference>
<dbReference type="OrthoDB" id="266313at2"/>
<dbReference type="InterPro" id="IPR051310">
    <property type="entry name" value="MCP_chemotaxis"/>
</dbReference>
<dbReference type="GO" id="GO:0019825">
    <property type="term" value="F:oxygen binding"/>
    <property type="evidence" value="ECO:0007669"/>
    <property type="project" value="InterPro"/>
</dbReference>
<dbReference type="Pfam" id="PF00015">
    <property type="entry name" value="MCPsignal"/>
    <property type="match status" value="1"/>
</dbReference>
<dbReference type="AlphaFoldDB" id="A0A561QPA3"/>
<dbReference type="InterPro" id="IPR004089">
    <property type="entry name" value="MCPsignal_dom"/>
</dbReference>
<keyword evidence="7" id="KW-1185">Reference proteome</keyword>
<organism evidence="6 7">
    <name type="scientific">Neorhizobium alkalisoli</name>
    <dbReference type="NCBI Taxonomy" id="528178"/>
    <lineage>
        <taxon>Bacteria</taxon>
        <taxon>Pseudomonadati</taxon>
        <taxon>Pseudomonadota</taxon>
        <taxon>Alphaproteobacteria</taxon>
        <taxon>Hyphomicrobiales</taxon>
        <taxon>Rhizobiaceae</taxon>
        <taxon>Rhizobium/Agrobacterium group</taxon>
        <taxon>Neorhizobium</taxon>
    </lineage>
</organism>
<dbReference type="InterPro" id="IPR003660">
    <property type="entry name" value="HAMP_dom"/>
</dbReference>
<dbReference type="Gene3D" id="1.10.287.950">
    <property type="entry name" value="Methyl-accepting chemotaxis protein"/>
    <property type="match status" value="1"/>
</dbReference>
<evidence type="ECO:0000313" key="6">
    <source>
        <dbReference type="EMBL" id="TWF52208.1"/>
    </source>
</evidence>
<dbReference type="GO" id="GO:0007165">
    <property type="term" value="P:signal transduction"/>
    <property type="evidence" value="ECO:0007669"/>
    <property type="project" value="UniProtKB-KW"/>
</dbReference>
<comment type="similarity">
    <text evidence="2">Belongs to the methyl-accepting chemotaxis (MCP) protein family.</text>
</comment>
<dbReference type="GO" id="GO:0016020">
    <property type="term" value="C:membrane"/>
    <property type="evidence" value="ECO:0007669"/>
    <property type="project" value="InterPro"/>
</dbReference>
<dbReference type="PROSITE" id="PS50111">
    <property type="entry name" value="CHEMOTAXIS_TRANSDUC_2"/>
    <property type="match status" value="1"/>
</dbReference>
<sequence length="505" mass="53890">MSQVEDHRDLQKRLDFIGIDGDVRTTLRSLAPSLGPKLDAALTAFYAKLKATPETAKFFANDAHMATAKQRQMSHWAVLAEASFDAQYVEKVRAVGTTHARIGLDPQLYIGGYALVMEHLIHAIITEKSSRFGTKKPAALAKEIGSLVKAAMLDMDYSISVYLTIMEDERRRVEAEKLAAEAQQHDALEALDDVLKGLASGDFEARLSADLPANFTRMVEDYNDSAEKLRGKLATVRNAGEGILVTTNAITQASQDLARRTEDQAQGLEESSATLHQLTASVSGTAEGASRAASAVEVALSEAHASRPVVSQAVAAMGEIEKSSTEISKIIGVIDEIAFQTNLLALNAGVEAARAGEAGRGFAVVAQEVRALAQRCASAAREIKDLISASSRQVQSGADLVNNAGVAIGQITQRIDDINEIVTTIATDAASQSSGLTEVSGALARLDAITQQNSSMVQETSTQTTELRDAVERLVTALRGFRTRSAERLEKDRLARLAGTASKAA</sequence>
<proteinExistence type="inferred from homology"/>
<dbReference type="GO" id="GO:0006935">
    <property type="term" value="P:chemotaxis"/>
    <property type="evidence" value="ECO:0007669"/>
    <property type="project" value="UniProtKB-KW"/>
</dbReference>
<dbReference type="EMBL" id="VIWP01000005">
    <property type="protein sequence ID" value="TWF52208.1"/>
    <property type="molecule type" value="Genomic_DNA"/>
</dbReference>
<evidence type="ECO:0000256" key="1">
    <source>
        <dbReference type="ARBA" id="ARBA00022500"/>
    </source>
</evidence>
<dbReference type="InterPro" id="IPR012292">
    <property type="entry name" value="Globin/Proto"/>
</dbReference>
<name>A0A561QPA3_9HYPH</name>
<evidence type="ECO:0000259" key="4">
    <source>
        <dbReference type="PROSITE" id="PS50111"/>
    </source>
</evidence>
<reference evidence="6 7" key="1">
    <citation type="submission" date="2019-06" db="EMBL/GenBank/DDBJ databases">
        <title>Sorghum-associated microbial communities from plants grown in Nebraska, USA.</title>
        <authorList>
            <person name="Schachtman D."/>
        </authorList>
    </citation>
    <scope>NUCLEOTIDE SEQUENCE [LARGE SCALE GENOMIC DNA]</scope>
    <source>
        <strain evidence="6 7">1225</strain>
    </source>
</reference>
<dbReference type="GO" id="GO:0020037">
    <property type="term" value="F:heme binding"/>
    <property type="evidence" value="ECO:0007669"/>
    <property type="project" value="InterPro"/>
</dbReference>
<evidence type="ECO:0000256" key="3">
    <source>
        <dbReference type="PROSITE-ProRule" id="PRU00284"/>
    </source>
</evidence>
<dbReference type="InterPro" id="IPR004090">
    <property type="entry name" value="Chemotax_Me-accpt_rcpt"/>
</dbReference>
<evidence type="ECO:0000313" key="7">
    <source>
        <dbReference type="Proteomes" id="UP000320653"/>
    </source>
</evidence>
<dbReference type="SUPFAM" id="SSF46458">
    <property type="entry name" value="Globin-like"/>
    <property type="match status" value="1"/>
</dbReference>
<dbReference type="CDD" id="cd01068">
    <property type="entry name" value="globin_sensor"/>
    <property type="match status" value="1"/>
</dbReference>
<gene>
    <name evidence="6" type="ORF">FHW37_105307</name>
</gene>
<comment type="caution">
    <text evidence="6">The sequence shown here is derived from an EMBL/GenBank/DDBJ whole genome shotgun (WGS) entry which is preliminary data.</text>
</comment>
<evidence type="ECO:0000256" key="2">
    <source>
        <dbReference type="ARBA" id="ARBA00029447"/>
    </source>
</evidence>
<dbReference type="GO" id="GO:0004888">
    <property type="term" value="F:transmembrane signaling receptor activity"/>
    <property type="evidence" value="ECO:0007669"/>
    <property type="project" value="InterPro"/>
</dbReference>
<dbReference type="PANTHER" id="PTHR43531">
    <property type="entry name" value="PROTEIN ICFG"/>
    <property type="match status" value="1"/>
</dbReference>
<dbReference type="CDD" id="cd11386">
    <property type="entry name" value="MCP_signal"/>
    <property type="match status" value="1"/>
</dbReference>
<feature type="domain" description="Methyl-accepting transducer" evidence="4">
    <location>
        <begin position="239"/>
        <end position="468"/>
    </location>
</feature>
<dbReference type="InterPro" id="IPR009050">
    <property type="entry name" value="Globin-like_sf"/>
</dbReference>
<feature type="domain" description="HAMP" evidence="5">
    <location>
        <begin position="182"/>
        <end position="234"/>
    </location>
</feature>
<keyword evidence="3" id="KW-0807">Transducer</keyword>
<accession>A0A561QPA3</accession>
<dbReference type="InterPro" id="IPR039379">
    <property type="entry name" value="Protoglobin_sensor_dom"/>
</dbReference>
<keyword evidence="1" id="KW-0145">Chemotaxis</keyword>
<dbReference type="SMART" id="SM00283">
    <property type="entry name" value="MA"/>
    <property type="match status" value="1"/>
</dbReference>
<evidence type="ECO:0000259" key="5">
    <source>
        <dbReference type="PROSITE" id="PS50885"/>
    </source>
</evidence>
<dbReference type="PROSITE" id="PS50885">
    <property type="entry name" value="HAMP"/>
    <property type="match status" value="1"/>
</dbReference>
<dbReference type="PRINTS" id="PR00260">
    <property type="entry name" value="CHEMTRNSDUCR"/>
</dbReference>
<dbReference type="Gene3D" id="1.10.490.10">
    <property type="entry name" value="Globins"/>
    <property type="match status" value="1"/>
</dbReference>
<dbReference type="PANTHER" id="PTHR43531:SF11">
    <property type="entry name" value="METHYL-ACCEPTING CHEMOTAXIS PROTEIN 3"/>
    <property type="match status" value="1"/>
</dbReference>
<dbReference type="Proteomes" id="UP000320653">
    <property type="component" value="Unassembled WGS sequence"/>
</dbReference>
<protein>
    <submittedName>
        <fullName evidence="6">Methyl-accepting chemotaxis protein</fullName>
    </submittedName>
</protein>